<comment type="caution">
    <text evidence="9">The sequence shown here is derived from an EMBL/GenBank/DDBJ whole genome shotgun (WGS) entry which is preliminary data.</text>
</comment>
<feature type="transmembrane region" description="Helical" evidence="6">
    <location>
        <begin position="515"/>
        <end position="541"/>
    </location>
</feature>
<evidence type="ECO:0000313" key="10">
    <source>
        <dbReference type="Proteomes" id="UP000191812"/>
    </source>
</evidence>
<organism evidence="9 10">
    <name type="scientific">Agrobacterium genomosp. 13 str. CFBP 6927</name>
    <dbReference type="NCBI Taxonomy" id="1183428"/>
    <lineage>
        <taxon>Bacteria</taxon>
        <taxon>Pseudomonadati</taxon>
        <taxon>Pseudomonadota</taxon>
        <taxon>Alphaproteobacteria</taxon>
        <taxon>Hyphomicrobiales</taxon>
        <taxon>Rhizobiaceae</taxon>
        <taxon>Rhizobium/Agrobacterium group</taxon>
        <taxon>Agrobacterium</taxon>
        <taxon>Agrobacterium tumefaciens complex</taxon>
    </lineage>
</organism>
<feature type="domain" description="ComEC/Rec2-related protein" evidence="7">
    <location>
        <begin position="348"/>
        <end position="637"/>
    </location>
</feature>
<feature type="transmembrane region" description="Helical" evidence="6">
    <location>
        <begin position="589"/>
        <end position="610"/>
    </location>
</feature>
<feature type="transmembrane region" description="Helical" evidence="6">
    <location>
        <begin position="145"/>
        <end position="161"/>
    </location>
</feature>
<keyword evidence="3 6" id="KW-0812">Transmembrane</keyword>
<accession>A0ABP2BCF3</accession>
<dbReference type="InterPro" id="IPR025405">
    <property type="entry name" value="DUF4131"/>
</dbReference>
<sequence length="874" mass="94460">MHCGKSNPVALGFRGDSNSISVNAGLKERIAIPHACLQICFRCGKGRRKLLGQGEKQHFRYAETLQGDLPGTRDILLPLRRTSDIATYGTPAIIPRQNLKNSVTGKIAIWVAEERAFGHDFLFIPVLIGCGAVLWFSLDVTPSSSVLAIAFLLVAGLALLVRYTPGFMSTACGLCAFVLLGMLLADFETRRAGTVVLDTPVTTTITGTVARREVDARGSWRYVVRLTATEAPVLSRPPQMISVLSRGRGEPAALGATISGKVRLSPPSGPALPGLNDFAFASYFKGIGATGFFYKPPQTLPSPAGDIKAEAGWLEWADMWLYGLRSAIAERIRSTIGGDAGAFAASIVTDERQAISAETMEALRLSGLAHIVAISGLNMALASGIFFVGLRLAFSLFPGFAQRWPVKKIAAFAALLMTLAYYLISGFAVSAERAWLMMSVMLIAVLFDQPSLSLRNVALSALVILAFSPSEIMGPSFQMSFAATIALVSAYAAWNRWRTERDRLLVGRKPAWMTVLEMAGAVIGGVVTTSLIGGLSTAIYSAEHFHRVTTYGLFANLAAMPLMSLIVMPFGLLAMLLMPFGLDAHFLKIMGYGMALVIEVANEVASWGGSAATGRPHGWFIGLATAGFLLLTLLRSRLALLGIPILLFAFGLSALTPRYPPHLLVHEDGQLVAMLEDGKVFTTRARPPDFVYGQWQRALLLPEKPVPPMVVEPELRVSTAGLAPKTKLPPKEIAVVTKEMTAALRDAKAGVFTCRKGIWCVARAGSGEWIIVLEDGRFAGTACDIADIVIVSRRTSFSQCRSGALLLNRDILRRIGSVEIDFANMDQAGVVKRLRAAISGTDRPWSEHRYYDWKSGRFDHDVPDAVNRLLATSE</sequence>
<feature type="transmembrane region" description="Helical" evidence="6">
    <location>
        <begin position="452"/>
        <end position="470"/>
    </location>
</feature>
<evidence type="ECO:0000259" key="7">
    <source>
        <dbReference type="Pfam" id="PF03772"/>
    </source>
</evidence>
<evidence type="ECO:0000256" key="6">
    <source>
        <dbReference type="SAM" id="Phobius"/>
    </source>
</evidence>
<dbReference type="Proteomes" id="UP000191812">
    <property type="component" value="Unassembled WGS sequence"/>
</dbReference>
<evidence type="ECO:0000313" key="9">
    <source>
        <dbReference type="EMBL" id="CUX13017.1"/>
    </source>
</evidence>
<evidence type="ECO:0000259" key="8">
    <source>
        <dbReference type="Pfam" id="PF13567"/>
    </source>
</evidence>
<evidence type="ECO:0000256" key="1">
    <source>
        <dbReference type="ARBA" id="ARBA00004651"/>
    </source>
</evidence>
<comment type="subcellular location">
    <subcellularLocation>
        <location evidence="1">Cell membrane</location>
        <topology evidence="1">Multi-pass membrane protein</topology>
    </subcellularLocation>
</comment>
<feature type="transmembrane region" description="Helical" evidence="6">
    <location>
        <begin position="616"/>
        <end position="633"/>
    </location>
</feature>
<keyword evidence="5 6" id="KW-0472">Membrane</keyword>
<dbReference type="InterPro" id="IPR004477">
    <property type="entry name" value="ComEC_N"/>
</dbReference>
<feature type="transmembrane region" description="Helical" evidence="6">
    <location>
        <begin position="368"/>
        <end position="389"/>
    </location>
</feature>
<gene>
    <name evidence="9" type="ORF">AGR13a_Cc170184</name>
</gene>
<protein>
    <submittedName>
        <fullName evidence="9">ComEC-like competence protein</fullName>
    </submittedName>
</protein>
<feature type="domain" description="DUF4131" evidence="8">
    <location>
        <begin position="144"/>
        <end position="297"/>
    </location>
</feature>
<reference evidence="9 10" key="1">
    <citation type="submission" date="2016-01" db="EMBL/GenBank/DDBJ databases">
        <authorList>
            <person name="Regsiter A."/>
            <person name="william w."/>
        </authorList>
    </citation>
    <scope>NUCLEOTIDE SEQUENCE [LARGE SCALE GENOMIC DNA]</scope>
    <source>
        <strain evidence="9 10">CFBP 6927</strain>
    </source>
</reference>
<dbReference type="InterPro" id="IPR052159">
    <property type="entry name" value="Competence_DNA_uptake"/>
</dbReference>
<evidence type="ECO:0000256" key="2">
    <source>
        <dbReference type="ARBA" id="ARBA00022475"/>
    </source>
</evidence>
<dbReference type="PANTHER" id="PTHR30619:SF1">
    <property type="entry name" value="RECOMBINATION PROTEIN 2"/>
    <property type="match status" value="1"/>
</dbReference>
<keyword evidence="4 6" id="KW-1133">Transmembrane helix</keyword>
<dbReference type="NCBIfam" id="TIGR00360">
    <property type="entry name" value="ComEC_N-term"/>
    <property type="match status" value="1"/>
</dbReference>
<feature type="transmembrane region" description="Helical" evidence="6">
    <location>
        <begin position="553"/>
        <end position="577"/>
    </location>
</feature>
<dbReference type="Pfam" id="PF13567">
    <property type="entry name" value="DUF4131"/>
    <property type="match status" value="1"/>
</dbReference>
<feature type="transmembrane region" description="Helical" evidence="6">
    <location>
        <begin position="121"/>
        <end position="138"/>
    </location>
</feature>
<evidence type="ECO:0000256" key="4">
    <source>
        <dbReference type="ARBA" id="ARBA00022989"/>
    </source>
</evidence>
<keyword evidence="2" id="KW-1003">Cell membrane</keyword>
<dbReference type="PANTHER" id="PTHR30619">
    <property type="entry name" value="DNA INTERNALIZATION/COMPETENCE PROTEIN COMEC/REC2"/>
    <property type="match status" value="1"/>
</dbReference>
<keyword evidence="10" id="KW-1185">Reference proteome</keyword>
<proteinExistence type="predicted"/>
<evidence type="ECO:0000256" key="5">
    <source>
        <dbReference type="ARBA" id="ARBA00023136"/>
    </source>
</evidence>
<evidence type="ECO:0000256" key="3">
    <source>
        <dbReference type="ARBA" id="ARBA00022692"/>
    </source>
</evidence>
<feature type="transmembrane region" description="Helical" evidence="6">
    <location>
        <begin position="476"/>
        <end position="494"/>
    </location>
</feature>
<name>A0ABP2BCF3_9HYPH</name>
<feature type="transmembrane region" description="Helical" evidence="6">
    <location>
        <begin position="409"/>
        <end position="431"/>
    </location>
</feature>
<dbReference type="Pfam" id="PF03772">
    <property type="entry name" value="Competence"/>
    <property type="match status" value="1"/>
</dbReference>
<feature type="transmembrane region" description="Helical" evidence="6">
    <location>
        <begin position="167"/>
        <end position="185"/>
    </location>
</feature>
<dbReference type="EMBL" id="FBWH01000009">
    <property type="protein sequence ID" value="CUX13017.1"/>
    <property type="molecule type" value="Genomic_DNA"/>
</dbReference>
<feature type="transmembrane region" description="Helical" evidence="6">
    <location>
        <begin position="638"/>
        <end position="656"/>
    </location>
</feature>